<dbReference type="Proteomes" id="UP000095287">
    <property type="component" value="Unplaced"/>
</dbReference>
<dbReference type="Gene3D" id="1.10.533.30">
    <property type="entry name" value="Nematode polyprotein allergen ABA-1"/>
    <property type="match status" value="1"/>
</dbReference>
<accession>A0A1I8A9B3</accession>
<feature type="compositionally biased region" description="Basic residues" evidence="1">
    <location>
        <begin position="93"/>
        <end position="117"/>
    </location>
</feature>
<dbReference type="Pfam" id="PF16469">
    <property type="entry name" value="NPA"/>
    <property type="match status" value="1"/>
</dbReference>
<feature type="domain" description="Polyprotein allergen nematode" evidence="3">
    <location>
        <begin position="23"/>
        <end position="104"/>
    </location>
</feature>
<name>A0A1I8A9B3_9BILA</name>
<sequence length="117" mass="13896">MKGAVYLLLALVVLSTAFASPSISDQIDKTLSWLSPEQKEEIRKMHEERRPQSEIKANYLERLPKARQDKIRKYLDVCERLWYGSHHGQQKGAHAKHQNHHGHHHERKRRHGERRQH</sequence>
<evidence type="ECO:0000259" key="3">
    <source>
        <dbReference type="Pfam" id="PF16469"/>
    </source>
</evidence>
<keyword evidence="4" id="KW-1185">Reference proteome</keyword>
<dbReference type="WBParaSite" id="L893_g34136.t1">
    <property type="protein sequence ID" value="L893_g34136.t1"/>
    <property type="gene ID" value="L893_g34136"/>
</dbReference>
<evidence type="ECO:0000313" key="4">
    <source>
        <dbReference type="Proteomes" id="UP000095287"/>
    </source>
</evidence>
<organism evidence="4 5">
    <name type="scientific">Steinernema glaseri</name>
    <dbReference type="NCBI Taxonomy" id="37863"/>
    <lineage>
        <taxon>Eukaryota</taxon>
        <taxon>Metazoa</taxon>
        <taxon>Ecdysozoa</taxon>
        <taxon>Nematoda</taxon>
        <taxon>Chromadorea</taxon>
        <taxon>Rhabditida</taxon>
        <taxon>Tylenchina</taxon>
        <taxon>Panagrolaimomorpha</taxon>
        <taxon>Strongyloidoidea</taxon>
        <taxon>Steinernematidae</taxon>
        <taxon>Steinernema</taxon>
    </lineage>
</organism>
<dbReference type="InterPro" id="IPR038289">
    <property type="entry name" value="DVA-1_sf"/>
</dbReference>
<protein>
    <submittedName>
        <fullName evidence="5">NPA domain-containing protein</fullName>
    </submittedName>
</protein>
<dbReference type="AlphaFoldDB" id="A0A1I8A9B3"/>
<feature type="chain" id="PRO_5009314404" evidence="2">
    <location>
        <begin position="20"/>
        <end position="117"/>
    </location>
</feature>
<feature type="signal peptide" evidence="2">
    <location>
        <begin position="1"/>
        <end position="19"/>
    </location>
</feature>
<evidence type="ECO:0000256" key="1">
    <source>
        <dbReference type="SAM" id="MobiDB-lite"/>
    </source>
</evidence>
<proteinExistence type="predicted"/>
<feature type="region of interest" description="Disordered" evidence="1">
    <location>
        <begin position="87"/>
        <end position="117"/>
    </location>
</feature>
<evidence type="ECO:0000313" key="5">
    <source>
        <dbReference type="WBParaSite" id="L893_g34136.t1"/>
    </source>
</evidence>
<keyword evidence="2" id="KW-0732">Signal</keyword>
<reference evidence="5" key="1">
    <citation type="submission" date="2016-11" db="UniProtKB">
        <authorList>
            <consortium name="WormBaseParasite"/>
        </authorList>
    </citation>
    <scope>IDENTIFICATION</scope>
</reference>
<dbReference type="InterPro" id="IPR032487">
    <property type="entry name" value="ABA-1_nematode"/>
</dbReference>
<evidence type="ECO:0000256" key="2">
    <source>
        <dbReference type="SAM" id="SignalP"/>
    </source>
</evidence>